<dbReference type="PANTHER" id="PTHR30012">
    <property type="entry name" value="GENERAL SECRETION PATHWAY PROTEIN"/>
    <property type="match status" value="1"/>
</dbReference>
<dbReference type="InterPro" id="IPR018076">
    <property type="entry name" value="T2SS_GspF_dom"/>
</dbReference>
<dbReference type="PROSITE" id="PS00874">
    <property type="entry name" value="T2SP_F"/>
    <property type="match status" value="1"/>
</dbReference>
<evidence type="ECO:0000313" key="13">
    <source>
        <dbReference type="Proteomes" id="UP000467132"/>
    </source>
</evidence>
<comment type="subcellular location">
    <subcellularLocation>
        <location evidence="1">Cell inner membrane</location>
        <topology evidence="1">Multi-pass membrane protein</topology>
    </subcellularLocation>
    <subcellularLocation>
        <location evidence="9">Cell membrane</location>
        <topology evidence="9">Multi-pass membrane protein</topology>
    </subcellularLocation>
</comment>
<accession>A0A845QWL0</accession>
<name>A0A845QWL0_9CLOT</name>
<dbReference type="OrthoDB" id="9805682at2"/>
<dbReference type="RefSeq" id="WP_160197153.1">
    <property type="nucleotide sequence ID" value="NZ_QXXA01000007.1"/>
</dbReference>
<dbReference type="GO" id="GO:0005886">
    <property type="term" value="C:plasma membrane"/>
    <property type="evidence" value="ECO:0007669"/>
    <property type="project" value="UniProtKB-SubCell"/>
</dbReference>
<evidence type="ECO:0000256" key="3">
    <source>
        <dbReference type="ARBA" id="ARBA00022448"/>
    </source>
</evidence>
<keyword evidence="6 9" id="KW-0812">Transmembrane</keyword>
<dbReference type="InterPro" id="IPR003004">
    <property type="entry name" value="GspF/PilC"/>
</dbReference>
<evidence type="ECO:0000256" key="1">
    <source>
        <dbReference type="ARBA" id="ARBA00004429"/>
    </source>
</evidence>
<dbReference type="Pfam" id="PF00482">
    <property type="entry name" value="T2SSF"/>
    <property type="match status" value="2"/>
</dbReference>
<keyword evidence="13" id="KW-1185">Reference proteome</keyword>
<evidence type="ECO:0000256" key="9">
    <source>
        <dbReference type="RuleBase" id="RU003923"/>
    </source>
</evidence>
<comment type="caution">
    <text evidence="12">The sequence shown here is derived from an EMBL/GenBank/DDBJ whole genome shotgun (WGS) entry which is preliminary data.</text>
</comment>
<dbReference type="EMBL" id="QXXA01000007">
    <property type="protein sequence ID" value="NBI06671.1"/>
    <property type="molecule type" value="Genomic_DNA"/>
</dbReference>
<evidence type="ECO:0000256" key="2">
    <source>
        <dbReference type="ARBA" id="ARBA00005745"/>
    </source>
</evidence>
<evidence type="ECO:0000256" key="10">
    <source>
        <dbReference type="SAM" id="Phobius"/>
    </source>
</evidence>
<comment type="similarity">
    <text evidence="2 9">Belongs to the GSP F family.</text>
</comment>
<evidence type="ECO:0000256" key="5">
    <source>
        <dbReference type="ARBA" id="ARBA00022519"/>
    </source>
</evidence>
<proteinExistence type="inferred from homology"/>
<dbReference type="Proteomes" id="UP000467132">
    <property type="component" value="Unassembled WGS sequence"/>
</dbReference>
<dbReference type="Gene3D" id="1.20.81.30">
    <property type="entry name" value="Type II secretion system (T2SS), domain F"/>
    <property type="match status" value="2"/>
</dbReference>
<evidence type="ECO:0000256" key="6">
    <source>
        <dbReference type="ARBA" id="ARBA00022692"/>
    </source>
</evidence>
<evidence type="ECO:0000259" key="11">
    <source>
        <dbReference type="Pfam" id="PF00482"/>
    </source>
</evidence>
<sequence length="402" mass="45311">MPEFEYSAIKKDGTKIKGSYIVDTEAEVVDMIRSNGYYPSKVEKVKGSKNIKSIFFSKVKSKDISIFARQFYAMLNAGITIPTILDILRKQITNKKLKIAIEEIFEDLQKGLTFSESLLKHKKIFPDLFINMIIAGESTGNLDVVMYKMANHYEKENKINNKIKSAMIYPVVLSVVSIFVIIFLLTIVMPTFVSMFESSGAPLPNATMILLSSSNFIKSQWHILLLFILIFVIFIKKYNDTDRGKYNIDKFKLKIPVLNNTLKMIMTARFTRTFSLLQSSGISLLDSLDLVSNVLGNKVGSDFIKNSKEDIKKGKTLSESLKNTKIFPPMLSVMINVGEESGSLDTVLENTADFYDEEVSTTIEKFTSLLEPIMIVVMAVVIGSIVIAMVLPMFDMINTISY</sequence>
<evidence type="ECO:0000256" key="8">
    <source>
        <dbReference type="ARBA" id="ARBA00023136"/>
    </source>
</evidence>
<keyword evidence="7 10" id="KW-1133">Transmembrane helix</keyword>
<protein>
    <submittedName>
        <fullName evidence="12">Type II secretion system F family protein</fullName>
    </submittedName>
</protein>
<dbReference type="InterPro" id="IPR001992">
    <property type="entry name" value="T2SS_GspF/T4SS_PilC_CS"/>
</dbReference>
<dbReference type="GO" id="GO:0009306">
    <property type="term" value="P:protein secretion"/>
    <property type="evidence" value="ECO:0007669"/>
    <property type="project" value="InterPro"/>
</dbReference>
<feature type="domain" description="Type II secretion system protein GspF" evidence="11">
    <location>
        <begin position="270"/>
        <end position="392"/>
    </location>
</feature>
<keyword evidence="5" id="KW-0997">Cell inner membrane</keyword>
<keyword evidence="4" id="KW-1003">Cell membrane</keyword>
<evidence type="ECO:0000313" key="12">
    <source>
        <dbReference type="EMBL" id="NBI06671.1"/>
    </source>
</evidence>
<keyword evidence="8 10" id="KW-0472">Membrane</keyword>
<gene>
    <name evidence="12" type="ORF">D3Z33_07325</name>
</gene>
<dbReference type="AlphaFoldDB" id="A0A845QWL0"/>
<reference evidence="12 13" key="1">
    <citation type="submission" date="2018-08" db="EMBL/GenBank/DDBJ databases">
        <title>Murine metabolic-syndrome-specific gut microbial biobank.</title>
        <authorList>
            <person name="Liu C."/>
        </authorList>
    </citation>
    <scope>NUCLEOTIDE SEQUENCE [LARGE SCALE GENOMIC DNA]</scope>
    <source>
        <strain evidence="12 13">583</strain>
    </source>
</reference>
<keyword evidence="3 9" id="KW-0813">Transport</keyword>
<feature type="domain" description="Type II secretion system protein GspF" evidence="11">
    <location>
        <begin position="67"/>
        <end position="190"/>
    </location>
</feature>
<feature type="transmembrane region" description="Helical" evidence="10">
    <location>
        <begin position="373"/>
        <end position="394"/>
    </location>
</feature>
<dbReference type="FunFam" id="1.20.81.30:FF:000001">
    <property type="entry name" value="Type II secretion system protein F"/>
    <property type="match status" value="2"/>
</dbReference>
<feature type="transmembrane region" description="Helical" evidence="10">
    <location>
        <begin position="71"/>
        <end position="88"/>
    </location>
</feature>
<organism evidence="12 13">
    <name type="scientific">Senegalia massiliensis</name>
    <dbReference type="NCBI Taxonomy" id="1720316"/>
    <lineage>
        <taxon>Bacteria</taxon>
        <taxon>Bacillati</taxon>
        <taxon>Bacillota</taxon>
        <taxon>Clostridia</taxon>
        <taxon>Eubacteriales</taxon>
        <taxon>Clostridiaceae</taxon>
        <taxon>Senegalia</taxon>
    </lineage>
</organism>
<feature type="transmembrane region" description="Helical" evidence="10">
    <location>
        <begin position="168"/>
        <end position="196"/>
    </location>
</feature>
<dbReference type="PANTHER" id="PTHR30012:SF0">
    <property type="entry name" value="TYPE II SECRETION SYSTEM PROTEIN F-RELATED"/>
    <property type="match status" value="1"/>
</dbReference>
<feature type="transmembrane region" description="Helical" evidence="10">
    <location>
        <begin position="216"/>
        <end position="235"/>
    </location>
</feature>
<evidence type="ECO:0000256" key="4">
    <source>
        <dbReference type="ARBA" id="ARBA00022475"/>
    </source>
</evidence>
<dbReference type="InterPro" id="IPR042094">
    <property type="entry name" value="T2SS_GspF_sf"/>
</dbReference>
<evidence type="ECO:0000256" key="7">
    <source>
        <dbReference type="ARBA" id="ARBA00022989"/>
    </source>
</evidence>
<dbReference type="PRINTS" id="PR00812">
    <property type="entry name" value="BCTERIALGSPF"/>
</dbReference>